<dbReference type="Proteomes" id="UP001218488">
    <property type="component" value="Chromosome"/>
</dbReference>
<proteinExistence type="predicted"/>
<accession>A0AC61YUF7</accession>
<protein>
    <submittedName>
        <fullName evidence="1">PH domain-containing protein</fullName>
    </submittedName>
</protein>
<dbReference type="EMBL" id="CP121752">
    <property type="protein sequence ID" value="WGD99179.1"/>
    <property type="molecule type" value="Genomic_DNA"/>
</dbReference>
<gene>
    <name evidence="1" type="ORF">P5627_17630</name>
</gene>
<sequence>MEYVIILIFLLALFFIFTVFLKTRYSFDEKCLVLKFGLSKTEIPIDQIVNIKESDKYGVADNIDYRIGAPYGQPDRIVIETMEKRFLVFLNEGHQFLQKYKKASARI</sequence>
<reference evidence="1" key="1">
    <citation type="submission" date="2025-02" db="EMBL/GenBank/DDBJ databases">
        <title>Complete genome sequences of 52 Bacillus and Priestia strains isolated from West-African fermentations and 26 reference strains from the DSMZ collection.</title>
        <authorList>
            <person name="Wiedenbein E.S."/>
            <person name="Canoy T.S."/>
            <person name="Hui Y."/>
            <person name="Parkouda C."/>
            <person name="Dawende C."/>
            <person name="Ametefe E."/>
            <person name="Jespersen L."/>
            <person name="Nielsen D.S."/>
        </authorList>
    </citation>
    <scope>NUCLEOTIDE SEQUENCE</scope>
    <source>
        <strain evidence="1">PRO33</strain>
    </source>
</reference>
<name>A0AC61YUF7_BACIA</name>
<evidence type="ECO:0000313" key="1">
    <source>
        <dbReference type="EMBL" id="WGD99179.1"/>
    </source>
</evidence>
<evidence type="ECO:0000313" key="2">
    <source>
        <dbReference type="Proteomes" id="UP001218488"/>
    </source>
</evidence>
<organism evidence="1 2">
    <name type="scientific">Bacillus safensis</name>
    <dbReference type="NCBI Taxonomy" id="561879"/>
    <lineage>
        <taxon>Bacteria</taxon>
        <taxon>Bacillati</taxon>
        <taxon>Bacillota</taxon>
        <taxon>Bacilli</taxon>
        <taxon>Bacillales</taxon>
        <taxon>Bacillaceae</taxon>
        <taxon>Bacillus</taxon>
    </lineage>
</organism>